<reference evidence="4" key="1">
    <citation type="submission" date="2017-09" db="EMBL/GenBank/DDBJ databases">
        <title>Complete Genome Sequence of ansamitocin-producing Bacterium Actinosynnema pretiosum X47.</title>
        <authorList>
            <person name="Cao G."/>
            <person name="Zong G."/>
            <person name="Zhong C."/>
            <person name="Fu J."/>
        </authorList>
    </citation>
    <scope>NUCLEOTIDE SEQUENCE [LARGE SCALE GENOMIC DNA]</scope>
    <source>
        <strain evidence="4">X47</strain>
    </source>
</reference>
<dbReference type="Gene3D" id="3.40.50.1980">
    <property type="entry name" value="Nitrogenase molybdenum iron protein domain"/>
    <property type="match status" value="2"/>
</dbReference>
<dbReference type="PROSITE" id="PS51257">
    <property type="entry name" value="PROKAR_LIPOPROTEIN"/>
    <property type="match status" value="1"/>
</dbReference>
<dbReference type="EMBL" id="CP023445">
    <property type="protein sequence ID" value="ATE54241.1"/>
    <property type="molecule type" value="Genomic_DNA"/>
</dbReference>
<comment type="similarity">
    <text evidence="1">Belongs to the bacterial solute-binding protein 8 family.</text>
</comment>
<dbReference type="AlphaFoldDB" id="A0A290Z5B4"/>
<dbReference type="RefSeq" id="WP_096493197.1">
    <property type="nucleotide sequence ID" value="NZ_CP023445.1"/>
</dbReference>
<keyword evidence="2" id="KW-0732">Signal</keyword>
<organism evidence="4 5">
    <name type="scientific">Actinosynnema pretiosum</name>
    <dbReference type="NCBI Taxonomy" id="42197"/>
    <lineage>
        <taxon>Bacteria</taxon>
        <taxon>Bacillati</taxon>
        <taxon>Actinomycetota</taxon>
        <taxon>Actinomycetes</taxon>
        <taxon>Pseudonocardiales</taxon>
        <taxon>Pseudonocardiaceae</taxon>
        <taxon>Actinosynnema</taxon>
    </lineage>
</organism>
<dbReference type="Pfam" id="PF01497">
    <property type="entry name" value="Peripla_BP_2"/>
    <property type="match status" value="1"/>
</dbReference>
<proteinExistence type="inferred from homology"/>
<evidence type="ECO:0000256" key="1">
    <source>
        <dbReference type="ARBA" id="ARBA00008814"/>
    </source>
</evidence>
<dbReference type="Proteomes" id="UP000218505">
    <property type="component" value="Chromosome"/>
</dbReference>
<gene>
    <name evidence="4" type="ORF">CNX65_13865</name>
</gene>
<feature type="chain" id="PRO_5039449784" evidence="2">
    <location>
        <begin position="27"/>
        <end position="338"/>
    </location>
</feature>
<dbReference type="KEGG" id="apre:CNX65_13865"/>
<dbReference type="PROSITE" id="PS50983">
    <property type="entry name" value="FE_B12_PBP"/>
    <property type="match status" value="1"/>
</dbReference>
<dbReference type="PANTHER" id="PTHR30535:SF7">
    <property type="entry name" value="IRON(III) DICITRATE-BINDING PROTEIN"/>
    <property type="match status" value="1"/>
</dbReference>
<dbReference type="CDD" id="cd01148">
    <property type="entry name" value="TroA_a"/>
    <property type="match status" value="1"/>
</dbReference>
<keyword evidence="5" id="KW-1185">Reference proteome</keyword>
<dbReference type="SUPFAM" id="SSF53807">
    <property type="entry name" value="Helical backbone' metal receptor"/>
    <property type="match status" value="1"/>
</dbReference>
<protein>
    <submittedName>
        <fullName evidence="4">Iron transporter</fullName>
    </submittedName>
</protein>
<name>A0A290Z5B4_9PSEU</name>
<dbReference type="InterPro" id="IPR050902">
    <property type="entry name" value="ABC_Transporter_SBP"/>
</dbReference>
<evidence type="ECO:0000313" key="4">
    <source>
        <dbReference type="EMBL" id="ATE54241.1"/>
    </source>
</evidence>
<dbReference type="InterPro" id="IPR002491">
    <property type="entry name" value="ABC_transptr_periplasmic_BD"/>
</dbReference>
<sequence>MPRTRPTATALTAAALSALLLSSCGASVRPQAEAPQAQGYPVTVTNCGQELTFDRAPERVVAYDSGIVETVFALGLTDRLAGYVMSGSKNNDIEGSPWKAEYERAPRLGVDRISKESILEAGADFVYAGWNYGFSEDRGLTPAHLDELGVRSYVLSESCRNGVGTTSRGTMAPLEALYTDLRNLGKIFGVPERAERLVAEYQEVVRQAEATVPVDRPRPKVFLYDSGADKPFTGGKYAASNEIITRGGGDDVMSGVLDSWTTVTWESVVEANPDVIVINDYDVPSAEDKRKFLETYPPLAQVPAVRNGRFLVLPYAALVQGPRNPAAIRTVADYLNGL</sequence>
<evidence type="ECO:0000259" key="3">
    <source>
        <dbReference type="PROSITE" id="PS50983"/>
    </source>
</evidence>
<dbReference type="PANTHER" id="PTHR30535">
    <property type="entry name" value="VITAMIN B12-BINDING PROTEIN"/>
    <property type="match status" value="1"/>
</dbReference>
<feature type="signal peptide" evidence="2">
    <location>
        <begin position="1"/>
        <end position="26"/>
    </location>
</feature>
<accession>A0A290Z5B4</accession>
<evidence type="ECO:0000256" key="2">
    <source>
        <dbReference type="SAM" id="SignalP"/>
    </source>
</evidence>
<evidence type="ECO:0000313" key="5">
    <source>
        <dbReference type="Proteomes" id="UP000218505"/>
    </source>
</evidence>
<feature type="domain" description="Fe/B12 periplasmic-binding" evidence="3">
    <location>
        <begin position="59"/>
        <end position="338"/>
    </location>
</feature>